<dbReference type="Proteomes" id="UP000026960">
    <property type="component" value="Chromosome 2"/>
</dbReference>
<evidence type="ECO:0000313" key="2">
    <source>
        <dbReference type="Proteomes" id="UP000026960"/>
    </source>
</evidence>
<dbReference type="HOGENOM" id="CLU_2853265_0_0_1"/>
<dbReference type="PaxDb" id="65489-OBART02G12690.1"/>
<sequence length="65" mass="7552">MGERRCCSRRRSGEGERLGIIWTVHSIGQLQLLPRRAAGLLGRQMDRVVDFRRMQNGLQQRKETS</sequence>
<keyword evidence="2" id="KW-1185">Reference proteome</keyword>
<organism evidence="1">
    <name type="scientific">Oryza barthii</name>
    <dbReference type="NCBI Taxonomy" id="65489"/>
    <lineage>
        <taxon>Eukaryota</taxon>
        <taxon>Viridiplantae</taxon>
        <taxon>Streptophyta</taxon>
        <taxon>Embryophyta</taxon>
        <taxon>Tracheophyta</taxon>
        <taxon>Spermatophyta</taxon>
        <taxon>Magnoliopsida</taxon>
        <taxon>Liliopsida</taxon>
        <taxon>Poales</taxon>
        <taxon>Poaceae</taxon>
        <taxon>BOP clade</taxon>
        <taxon>Oryzoideae</taxon>
        <taxon>Oryzeae</taxon>
        <taxon>Oryzinae</taxon>
        <taxon>Oryza</taxon>
    </lineage>
</organism>
<evidence type="ECO:0000313" key="1">
    <source>
        <dbReference type="EnsemblPlants" id="OBART02G12690.1"/>
    </source>
</evidence>
<name>A0A0D3F3S4_9ORYZ</name>
<reference evidence="1" key="2">
    <citation type="submission" date="2015-03" db="UniProtKB">
        <authorList>
            <consortium name="EnsemblPlants"/>
        </authorList>
    </citation>
    <scope>IDENTIFICATION</scope>
</reference>
<accession>A0A0D3F3S4</accession>
<reference evidence="1" key="1">
    <citation type="journal article" date="2009" name="Rice">
        <title>De Novo Next Generation Sequencing of Plant Genomes.</title>
        <authorList>
            <person name="Rounsley S."/>
            <person name="Marri P.R."/>
            <person name="Yu Y."/>
            <person name="He R."/>
            <person name="Sisneros N."/>
            <person name="Goicoechea J.L."/>
            <person name="Lee S.J."/>
            <person name="Angelova A."/>
            <person name="Kudrna D."/>
            <person name="Luo M."/>
            <person name="Affourtit J."/>
            <person name="Desany B."/>
            <person name="Knight J."/>
            <person name="Niazi F."/>
            <person name="Egholm M."/>
            <person name="Wing R.A."/>
        </authorList>
    </citation>
    <scope>NUCLEOTIDE SEQUENCE [LARGE SCALE GENOMIC DNA]</scope>
    <source>
        <strain evidence="1">cv. IRGC 105608</strain>
    </source>
</reference>
<dbReference type="EnsemblPlants" id="OBART02G12690.1">
    <property type="protein sequence ID" value="OBART02G12690.1"/>
    <property type="gene ID" value="OBART02G12690"/>
</dbReference>
<dbReference type="AlphaFoldDB" id="A0A0D3F3S4"/>
<dbReference type="Gramene" id="OBART02G12690.1">
    <property type="protein sequence ID" value="OBART02G12690.1"/>
    <property type="gene ID" value="OBART02G12690"/>
</dbReference>
<proteinExistence type="predicted"/>
<protein>
    <submittedName>
        <fullName evidence="1">Uncharacterized protein</fullName>
    </submittedName>
</protein>